<protein>
    <recommendedName>
        <fullName evidence="7 8">Ribonuclease P protein component</fullName>
        <shortName evidence="7">RNase P protein</shortName>
        <shortName evidence="7">RNaseP protein</shortName>
        <ecNumber evidence="7 8">3.1.26.5</ecNumber>
    </recommendedName>
    <alternativeName>
        <fullName evidence="7">Protein C5</fullName>
    </alternativeName>
</protein>
<organism evidence="9 10">
    <name type="scientific">Candidatus Muproteobacteria bacterium RIFCSPLOWO2_01_FULL_60_18</name>
    <dbReference type="NCBI Taxonomy" id="1817768"/>
    <lineage>
        <taxon>Bacteria</taxon>
        <taxon>Pseudomonadati</taxon>
        <taxon>Pseudomonadota</taxon>
        <taxon>Candidatus Muproteobacteria</taxon>
    </lineage>
</organism>
<proteinExistence type="inferred from homology"/>
<evidence type="ECO:0000256" key="8">
    <source>
        <dbReference type="NCBIfam" id="TIGR00188"/>
    </source>
</evidence>
<comment type="subunit">
    <text evidence="7">Consists of a catalytic RNA component (M1 or rnpB) and a protein subunit.</text>
</comment>
<keyword evidence="3 7" id="KW-0540">Nuclease</keyword>
<accession>A0A1F6U695</accession>
<dbReference type="GO" id="GO:0042781">
    <property type="term" value="F:3'-tRNA processing endoribonuclease activity"/>
    <property type="evidence" value="ECO:0007669"/>
    <property type="project" value="TreeGrafter"/>
</dbReference>
<gene>
    <name evidence="7" type="primary">rnpA</name>
    <name evidence="9" type="ORF">A3A87_10470</name>
</gene>
<dbReference type="GO" id="GO:0030677">
    <property type="term" value="C:ribonuclease P complex"/>
    <property type="evidence" value="ECO:0007669"/>
    <property type="project" value="TreeGrafter"/>
</dbReference>
<dbReference type="HAMAP" id="MF_00227">
    <property type="entry name" value="RNase_P"/>
    <property type="match status" value="1"/>
</dbReference>
<evidence type="ECO:0000256" key="5">
    <source>
        <dbReference type="ARBA" id="ARBA00022801"/>
    </source>
</evidence>
<keyword evidence="6 7" id="KW-0694">RNA-binding</keyword>
<dbReference type="InterPro" id="IPR014721">
    <property type="entry name" value="Ribsml_uS5_D2-typ_fold_subgr"/>
</dbReference>
<dbReference type="Proteomes" id="UP000179037">
    <property type="component" value="Unassembled WGS sequence"/>
</dbReference>
<dbReference type="PANTHER" id="PTHR33992:SF1">
    <property type="entry name" value="RIBONUCLEASE P PROTEIN COMPONENT"/>
    <property type="match status" value="1"/>
</dbReference>
<evidence type="ECO:0000256" key="2">
    <source>
        <dbReference type="ARBA" id="ARBA00022694"/>
    </source>
</evidence>
<keyword evidence="5 7" id="KW-0378">Hydrolase</keyword>
<evidence type="ECO:0000256" key="1">
    <source>
        <dbReference type="ARBA" id="ARBA00002663"/>
    </source>
</evidence>
<dbReference type="SUPFAM" id="SSF54211">
    <property type="entry name" value="Ribosomal protein S5 domain 2-like"/>
    <property type="match status" value="1"/>
</dbReference>
<evidence type="ECO:0000313" key="9">
    <source>
        <dbReference type="EMBL" id="OGI52913.1"/>
    </source>
</evidence>
<dbReference type="Pfam" id="PF00825">
    <property type="entry name" value="Ribonuclease_P"/>
    <property type="match status" value="1"/>
</dbReference>
<dbReference type="EMBL" id="MFTC01000002">
    <property type="protein sequence ID" value="OGI52913.1"/>
    <property type="molecule type" value="Genomic_DNA"/>
</dbReference>
<sequence>MPRARRGLPKSHRLRRPAEFTATLKGSMRMRWRDDFFGVYAVANPYPHGRLGIIVSRKTSPRAVVRNRIKRQIRESFRSCQEKLDGLDIVVMASPKAGRAQAASLRASLQQLWDKVERQCKKS</sequence>
<evidence type="ECO:0000256" key="7">
    <source>
        <dbReference type="HAMAP-Rule" id="MF_00227"/>
    </source>
</evidence>
<comment type="function">
    <text evidence="1 7">RNaseP catalyzes the removal of the 5'-leader sequence from pre-tRNA to produce the mature 5'-terminus. It can also cleave other RNA substrates such as 4.5S RNA. The protein component plays an auxiliary but essential role in vivo by binding to the 5'-leader sequence and broadening the substrate specificity of the ribozyme.</text>
</comment>
<dbReference type="NCBIfam" id="TIGR00188">
    <property type="entry name" value="rnpA"/>
    <property type="match status" value="1"/>
</dbReference>
<reference evidence="9 10" key="1">
    <citation type="journal article" date="2016" name="Nat. Commun.">
        <title>Thousands of microbial genomes shed light on interconnected biogeochemical processes in an aquifer system.</title>
        <authorList>
            <person name="Anantharaman K."/>
            <person name="Brown C.T."/>
            <person name="Hug L.A."/>
            <person name="Sharon I."/>
            <person name="Castelle C.J."/>
            <person name="Probst A.J."/>
            <person name="Thomas B.C."/>
            <person name="Singh A."/>
            <person name="Wilkins M.J."/>
            <person name="Karaoz U."/>
            <person name="Brodie E.L."/>
            <person name="Williams K.H."/>
            <person name="Hubbard S.S."/>
            <person name="Banfield J.F."/>
        </authorList>
    </citation>
    <scope>NUCLEOTIDE SEQUENCE [LARGE SCALE GENOMIC DNA]</scope>
</reference>
<dbReference type="InterPro" id="IPR020568">
    <property type="entry name" value="Ribosomal_Su5_D2-typ_SF"/>
</dbReference>
<name>A0A1F6U695_9PROT</name>
<dbReference type="InterPro" id="IPR020539">
    <property type="entry name" value="RNase_P_CS"/>
</dbReference>
<evidence type="ECO:0000256" key="3">
    <source>
        <dbReference type="ARBA" id="ARBA00022722"/>
    </source>
</evidence>
<dbReference type="PROSITE" id="PS00648">
    <property type="entry name" value="RIBONUCLEASE_P"/>
    <property type="match status" value="1"/>
</dbReference>
<dbReference type="Gene3D" id="3.30.230.10">
    <property type="match status" value="1"/>
</dbReference>
<evidence type="ECO:0000313" key="10">
    <source>
        <dbReference type="Proteomes" id="UP000179037"/>
    </source>
</evidence>
<comment type="catalytic activity">
    <reaction evidence="7">
        <text>Endonucleolytic cleavage of RNA, removing 5'-extranucleotides from tRNA precursor.</text>
        <dbReference type="EC" id="3.1.26.5"/>
    </reaction>
</comment>
<keyword evidence="4 7" id="KW-0255">Endonuclease</keyword>
<evidence type="ECO:0000256" key="4">
    <source>
        <dbReference type="ARBA" id="ARBA00022759"/>
    </source>
</evidence>
<evidence type="ECO:0000256" key="6">
    <source>
        <dbReference type="ARBA" id="ARBA00022884"/>
    </source>
</evidence>
<dbReference type="STRING" id="1817768.A3A87_10470"/>
<dbReference type="EC" id="3.1.26.5" evidence="7 8"/>
<dbReference type="PANTHER" id="PTHR33992">
    <property type="entry name" value="RIBONUCLEASE P PROTEIN COMPONENT"/>
    <property type="match status" value="1"/>
</dbReference>
<dbReference type="GO" id="GO:0004526">
    <property type="term" value="F:ribonuclease P activity"/>
    <property type="evidence" value="ECO:0007669"/>
    <property type="project" value="UniProtKB-UniRule"/>
</dbReference>
<comment type="caution">
    <text evidence="9">The sequence shown here is derived from an EMBL/GenBank/DDBJ whole genome shotgun (WGS) entry which is preliminary data.</text>
</comment>
<dbReference type="GO" id="GO:0001682">
    <property type="term" value="P:tRNA 5'-leader removal"/>
    <property type="evidence" value="ECO:0007669"/>
    <property type="project" value="UniProtKB-UniRule"/>
</dbReference>
<comment type="similarity">
    <text evidence="7">Belongs to the RnpA family.</text>
</comment>
<dbReference type="InterPro" id="IPR000100">
    <property type="entry name" value="RNase_P"/>
</dbReference>
<dbReference type="GO" id="GO:0000049">
    <property type="term" value="F:tRNA binding"/>
    <property type="evidence" value="ECO:0007669"/>
    <property type="project" value="UniProtKB-UniRule"/>
</dbReference>
<dbReference type="AlphaFoldDB" id="A0A1F6U695"/>
<keyword evidence="2 7" id="KW-0819">tRNA processing</keyword>